<dbReference type="Pfam" id="PF00884">
    <property type="entry name" value="Sulfatase"/>
    <property type="match status" value="1"/>
</dbReference>
<evidence type="ECO:0000313" key="5">
    <source>
        <dbReference type="Proteomes" id="UP001519344"/>
    </source>
</evidence>
<dbReference type="EMBL" id="JAGGKV010000011">
    <property type="protein sequence ID" value="MBP1964967.1"/>
    <property type="molecule type" value="Genomic_DNA"/>
</dbReference>
<dbReference type="InterPro" id="IPR017850">
    <property type="entry name" value="Alkaline_phosphatase_core_sf"/>
</dbReference>
<dbReference type="InterPro" id="IPR000917">
    <property type="entry name" value="Sulfatase_N"/>
</dbReference>
<dbReference type="PANTHER" id="PTHR45953:SF1">
    <property type="entry name" value="IDURONATE 2-SULFATASE"/>
    <property type="match status" value="1"/>
</dbReference>
<evidence type="ECO:0000256" key="2">
    <source>
        <dbReference type="ARBA" id="ARBA00022801"/>
    </source>
</evidence>
<accession>A0ABS4I222</accession>
<proteinExistence type="predicted"/>
<evidence type="ECO:0000259" key="3">
    <source>
        <dbReference type="Pfam" id="PF00884"/>
    </source>
</evidence>
<evidence type="ECO:0000313" key="4">
    <source>
        <dbReference type="EMBL" id="MBP1964967.1"/>
    </source>
</evidence>
<protein>
    <submittedName>
        <fullName evidence="4">Arylsulfatase A-like enzyme</fullName>
    </submittedName>
</protein>
<gene>
    <name evidence="4" type="ORF">J2Z65_004200</name>
</gene>
<reference evidence="4 5" key="1">
    <citation type="submission" date="2021-03" db="EMBL/GenBank/DDBJ databases">
        <title>Genomic Encyclopedia of Type Strains, Phase IV (KMG-IV): sequencing the most valuable type-strain genomes for metagenomic binning, comparative biology and taxonomic classification.</title>
        <authorList>
            <person name="Goeker M."/>
        </authorList>
    </citation>
    <scope>NUCLEOTIDE SEQUENCE [LARGE SCALE GENOMIC DNA]</scope>
    <source>
        <strain evidence="4 5">DSM 24950</strain>
    </source>
</reference>
<dbReference type="CDD" id="cd16150">
    <property type="entry name" value="sulfatase_like"/>
    <property type="match status" value="1"/>
</dbReference>
<keyword evidence="2" id="KW-0378">Hydrolase</keyword>
<keyword evidence="1" id="KW-0479">Metal-binding</keyword>
<organism evidence="4 5">
    <name type="scientific">Paenibacillus aceris</name>
    <dbReference type="NCBI Taxonomy" id="869555"/>
    <lineage>
        <taxon>Bacteria</taxon>
        <taxon>Bacillati</taxon>
        <taxon>Bacillota</taxon>
        <taxon>Bacilli</taxon>
        <taxon>Bacillales</taxon>
        <taxon>Paenibacillaceae</taxon>
        <taxon>Paenibacillus</taxon>
    </lineage>
</organism>
<feature type="domain" description="Sulfatase N-terminal" evidence="3">
    <location>
        <begin position="6"/>
        <end position="354"/>
    </location>
</feature>
<dbReference type="Proteomes" id="UP001519344">
    <property type="component" value="Unassembled WGS sequence"/>
</dbReference>
<sequence length="495" mass="56632">MSKKPHILLFNPDQWRGDVMGHLGNPAAITPHLDELVATDAVSFSNAFCQNPVCTPSRCSFMSGWYPHVRGHRTMYHMMKPDEPVLLKTLKDAGYYVWWGGKNDLIPPTSGFDAYCDVKYVPERKPKPIFGGAFEGTGDNWRGAPGSDTYYSFFVGELDTGGEDDYYDSDWANILGAIELIKNPPKDQPLCIYLPILYPHPPYAVEKSWYNLIDKFSIPERIRTEHLSENKPSILSGLRERYSMQSWSEESWTELRATYYAMCARVDHQFGLLMKALKDAGIYDDTAVFFFSDHGDFTGDYGLVEKNQNTFEDCLTRVPFIVKPPASESVKPRVNDALVELIDMSATVHDYAGITPDYTIFGKTLAPLISGETEEHRDAVFCEGGRLHGEKHCNESAPANEDSTMLYWPRGEMQRSEGPEHTKAIMVRNHKYKYVRRFYETDELYDLEQDPAETQNRIHDVSLAKVRGELKERMLNFYMETCDVVPHVRDSREKK</sequence>
<dbReference type="RefSeq" id="WP_167057300.1">
    <property type="nucleotide sequence ID" value="NZ_JAAOZR010000015.1"/>
</dbReference>
<dbReference type="Gene3D" id="3.40.720.10">
    <property type="entry name" value="Alkaline Phosphatase, subunit A"/>
    <property type="match status" value="1"/>
</dbReference>
<keyword evidence="5" id="KW-1185">Reference proteome</keyword>
<evidence type="ECO:0000256" key="1">
    <source>
        <dbReference type="ARBA" id="ARBA00022723"/>
    </source>
</evidence>
<dbReference type="SUPFAM" id="SSF53649">
    <property type="entry name" value="Alkaline phosphatase-like"/>
    <property type="match status" value="1"/>
</dbReference>
<comment type="caution">
    <text evidence="4">The sequence shown here is derived from an EMBL/GenBank/DDBJ whole genome shotgun (WGS) entry which is preliminary data.</text>
</comment>
<name>A0ABS4I222_9BACL</name>
<dbReference type="PANTHER" id="PTHR45953">
    <property type="entry name" value="IDURONATE 2-SULFATASE"/>
    <property type="match status" value="1"/>
</dbReference>